<evidence type="ECO:0000256" key="1">
    <source>
        <dbReference type="SAM" id="Coils"/>
    </source>
</evidence>
<evidence type="ECO:0000256" key="2">
    <source>
        <dbReference type="SAM" id="MobiDB-lite"/>
    </source>
</evidence>
<keyword evidence="3" id="KW-0548">Nucleotidyltransferase</keyword>
<organism evidence="3">
    <name type="scientific">Tanacetum cinerariifolium</name>
    <name type="common">Dalmatian daisy</name>
    <name type="synonym">Chrysanthemum cinerariifolium</name>
    <dbReference type="NCBI Taxonomy" id="118510"/>
    <lineage>
        <taxon>Eukaryota</taxon>
        <taxon>Viridiplantae</taxon>
        <taxon>Streptophyta</taxon>
        <taxon>Embryophyta</taxon>
        <taxon>Tracheophyta</taxon>
        <taxon>Spermatophyta</taxon>
        <taxon>Magnoliopsida</taxon>
        <taxon>eudicotyledons</taxon>
        <taxon>Gunneridae</taxon>
        <taxon>Pentapetalae</taxon>
        <taxon>asterids</taxon>
        <taxon>campanulids</taxon>
        <taxon>Asterales</taxon>
        <taxon>Asteraceae</taxon>
        <taxon>Asteroideae</taxon>
        <taxon>Anthemideae</taxon>
        <taxon>Anthemidinae</taxon>
        <taxon>Tanacetum</taxon>
    </lineage>
</organism>
<accession>A0A699JEH3</accession>
<feature type="compositionally biased region" description="Polar residues" evidence="2">
    <location>
        <begin position="184"/>
        <end position="211"/>
    </location>
</feature>
<keyword evidence="3" id="KW-0695">RNA-directed DNA polymerase</keyword>
<feature type="coiled-coil region" evidence="1">
    <location>
        <begin position="112"/>
        <end position="139"/>
    </location>
</feature>
<name>A0A699JEH3_TANCI</name>
<dbReference type="AlphaFoldDB" id="A0A699JEH3"/>
<dbReference type="GO" id="GO:0003964">
    <property type="term" value="F:RNA-directed DNA polymerase activity"/>
    <property type="evidence" value="ECO:0007669"/>
    <property type="project" value="UniProtKB-KW"/>
</dbReference>
<protein>
    <submittedName>
        <fullName evidence="3">Reverse transcriptase domain-containing protein</fullName>
    </submittedName>
</protein>
<evidence type="ECO:0000313" key="3">
    <source>
        <dbReference type="EMBL" id="GFA32330.1"/>
    </source>
</evidence>
<comment type="caution">
    <text evidence="3">The sequence shown here is derived from an EMBL/GenBank/DDBJ whole genome shotgun (WGS) entry which is preliminary data.</text>
</comment>
<sequence length="480" mass="53123">MSTRSSARNLFPPLDNLELTIRRRSHVDPTLLNDFEMATEGNGDPPVPDLQTMKELCQPSLNCRGGPIASIGIQAMNFGLKNDMIQQVQNSFQFHRLSGDDANKHLDKFLHVTQSIKEIVELKAEMAEINKNLMKVLQINQQVKAVTPSCETCGGPYSYNDCPATVGQTQNVYDARAYQGGNSYQPQGNRNLMNTASSSSSGTLPSNTVTNPKEDLKGITTQSGIAYQGPTIPTTFSSLPQLVERETEVTKDTVPLTNNRSTKDVQPPVVQAKTPMPNSEHVVAPVTEPVVTPISASKPYQKPSIPYSSRLHDQKLRDKANDQKEEFFQIFKDLNFKISFADALILMPKFSPTIKSLLTNKDKLYDLARTPLNEHCSMVLLKKLPEKLGTPAKVFGLSVVIASGNPTPYYDPIVSTTSSTLTPFEDNDFLLKEVDAFLALEDDATLLEVDHSYYDLDGDILLLEAFLNDDPSLNPPNQRM</sequence>
<proteinExistence type="predicted"/>
<feature type="region of interest" description="Disordered" evidence="2">
    <location>
        <begin position="184"/>
        <end position="212"/>
    </location>
</feature>
<gene>
    <name evidence="3" type="ORF">Tci_604302</name>
</gene>
<keyword evidence="1" id="KW-0175">Coiled coil</keyword>
<dbReference type="EMBL" id="BKCJ010404506">
    <property type="protein sequence ID" value="GFA32330.1"/>
    <property type="molecule type" value="Genomic_DNA"/>
</dbReference>
<reference evidence="3" key="1">
    <citation type="journal article" date="2019" name="Sci. Rep.">
        <title>Draft genome of Tanacetum cinerariifolium, the natural source of mosquito coil.</title>
        <authorList>
            <person name="Yamashiro T."/>
            <person name="Shiraishi A."/>
            <person name="Satake H."/>
            <person name="Nakayama K."/>
        </authorList>
    </citation>
    <scope>NUCLEOTIDE SEQUENCE</scope>
</reference>
<keyword evidence="3" id="KW-0808">Transferase</keyword>